<dbReference type="InterPro" id="IPR002364">
    <property type="entry name" value="Quin_OxRdtase/zeta-crystal_CS"/>
</dbReference>
<dbReference type="PANTHER" id="PTHR44013">
    <property type="entry name" value="ZINC-TYPE ALCOHOL DEHYDROGENASE-LIKE PROTEIN C16A3.02C"/>
    <property type="match status" value="1"/>
</dbReference>
<dbReference type="Pfam" id="PF08240">
    <property type="entry name" value="ADH_N"/>
    <property type="match status" value="1"/>
</dbReference>
<dbReference type="SMART" id="SM00829">
    <property type="entry name" value="PKS_ER"/>
    <property type="match status" value="1"/>
</dbReference>
<dbReference type="InterPro" id="IPR013154">
    <property type="entry name" value="ADH-like_N"/>
</dbReference>
<keyword evidence="3" id="KW-1185">Reference proteome</keyword>
<evidence type="ECO:0000313" key="3">
    <source>
        <dbReference type="Proteomes" id="UP000612899"/>
    </source>
</evidence>
<dbReference type="InterPro" id="IPR011032">
    <property type="entry name" value="GroES-like_sf"/>
</dbReference>
<organism evidence="2 3">
    <name type="scientific">Rhizocola hellebori</name>
    <dbReference type="NCBI Taxonomy" id="1392758"/>
    <lineage>
        <taxon>Bacteria</taxon>
        <taxon>Bacillati</taxon>
        <taxon>Actinomycetota</taxon>
        <taxon>Actinomycetes</taxon>
        <taxon>Micromonosporales</taxon>
        <taxon>Micromonosporaceae</taxon>
        <taxon>Rhizocola</taxon>
    </lineage>
</organism>
<gene>
    <name evidence="2" type="ORF">Rhe02_61350</name>
</gene>
<dbReference type="Gene3D" id="3.40.50.720">
    <property type="entry name" value="NAD(P)-binding Rossmann-like Domain"/>
    <property type="match status" value="1"/>
</dbReference>
<evidence type="ECO:0000259" key="1">
    <source>
        <dbReference type="SMART" id="SM00829"/>
    </source>
</evidence>
<dbReference type="InterPro" id="IPR020843">
    <property type="entry name" value="ER"/>
</dbReference>
<dbReference type="GO" id="GO:0016491">
    <property type="term" value="F:oxidoreductase activity"/>
    <property type="evidence" value="ECO:0007669"/>
    <property type="project" value="InterPro"/>
</dbReference>
<dbReference type="GO" id="GO:0008270">
    <property type="term" value="F:zinc ion binding"/>
    <property type="evidence" value="ECO:0007669"/>
    <property type="project" value="InterPro"/>
</dbReference>
<protein>
    <submittedName>
        <fullName evidence="2">NADPH:quinone reductase</fullName>
    </submittedName>
</protein>
<reference evidence="2" key="1">
    <citation type="submission" date="2021-01" db="EMBL/GenBank/DDBJ databases">
        <title>Whole genome shotgun sequence of Rhizocola hellebori NBRC 109834.</title>
        <authorList>
            <person name="Komaki H."/>
            <person name="Tamura T."/>
        </authorList>
    </citation>
    <scope>NUCLEOTIDE SEQUENCE</scope>
    <source>
        <strain evidence="2">NBRC 109834</strain>
    </source>
</reference>
<dbReference type="SUPFAM" id="SSF51735">
    <property type="entry name" value="NAD(P)-binding Rossmann-fold domains"/>
    <property type="match status" value="1"/>
</dbReference>
<dbReference type="SUPFAM" id="SSF50129">
    <property type="entry name" value="GroES-like"/>
    <property type="match status" value="1"/>
</dbReference>
<proteinExistence type="predicted"/>
<dbReference type="AlphaFoldDB" id="A0A8J3VJJ8"/>
<dbReference type="EMBL" id="BONY01000044">
    <property type="protein sequence ID" value="GIH08068.1"/>
    <property type="molecule type" value="Genomic_DNA"/>
</dbReference>
<dbReference type="RefSeq" id="WP_203911832.1">
    <property type="nucleotide sequence ID" value="NZ_BONY01000044.1"/>
</dbReference>
<dbReference type="Proteomes" id="UP000612899">
    <property type="component" value="Unassembled WGS sequence"/>
</dbReference>
<sequence>MKAITHRGYGPPELLRFEEVDPPVPGDGDLLVRVHAAGVDKGVAYVMRGEPYLGRLAFGLRKPKRLILGRDVAGTVEAAGKQVTGFKPGDEIYAEIDGGSYAEYVCVPAHRAALKPANLSFAQAAAVPVSGNTALMGIRDSAKVVPGQTVLIIGASGGVGTFAVQIAKSLGAQVIAVCSTGKIDLVRSIGADRVIDYRKEDFTTARQRYDVILDLAGTHSLAALRRSLAPQGTLVLSSGEGSRWIGPMGRIFHAVAASPFTRQKLQPLIAKPSAANLNALTELFQTGKVTPVIDRTYPLSQTADALRRFEAGAARGKLVVTVLD</sequence>
<evidence type="ECO:0000313" key="2">
    <source>
        <dbReference type="EMBL" id="GIH08068.1"/>
    </source>
</evidence>
<dbReference type="Pfam" id="PF13602">
    <property type="entry name" value="ADH_zinc_N_2"/>
    <property type="match status" value="1"/>
</dbReference>
<accession>A0A8J3VJJ8</accession>
<dbReference type="InterPro" id="IPR036291">
    <property type="entry name" value="NAD(P)-bd_dom_sf"/>
</dbReference>
<dbReference type="InterPro" id="IPR052733">
    <property type="entry name" value="Chloroplast_QOR"/>
</dbReference>
<dbReference type="PANTHER" id="PTHR44013:SF1">
    <property type="entry name" value="ZINC-TYPE ALCOHOL DEHYDROGENASE-LIKE PROTEIN C16A3.02C"/>
    <property type="match status" value="1"/>
</dbReference>
<dbReference type="Gene3D" id="3.90.180.10">
    <property type="entry name" value="Medium-chain alcohol dehydrogenases, catalytic domain"/>
    <property type="match status" value="1"/>
</dbReference>
<comment type="caution">
    <text evidence="2">The sequence shown here is derived from an EMBL/GenBank/DDBJ whole genome shotgun (WGS) entry which is preliminary data.</text>
</comment>
<name>A0A8J3VJJ8_9ACTN</name>
<feature type="domain" description="Enoyl reductase (ER)" evidence="1">
    <location>
        <begin position="10"/>
        <end position="320"/>
    </location>
</feature>
<dbReference type="CDD" id="cd08267">
    <property type="entry name" value="MDR1"/>
    <property type="match status" value="1"/>
</dbReference>
<dbReference type="PROSITE" id="PS01162">
    <property type="entry name" value="QOR_ZETA_CRYSTAL"/>
    <property type="match status" value="1"/>
</dbReference>